<proteinExistence type="predicted"/>
<reference evidence="1" key="1">
    <citation type="submission" date="2014-09" db="EMBL/GenBank/DDBJ databases">
        <authorList>
            <person name="Magalhaes I.L.F."/>
            <person name="Oliveira U."/>
            <person name="Santos F.R."/>
            <person name="Vidigal T.H.D.A."/>
            <person name="Brescovit A.D."/>
            <person name="Santos A.J."/>
        </authorList>
    </citation>
    <scope>NUCLEOTIDE SEQUENCE</scope>
    <source>
        <tissue evidence="1">Shoot tissue taken approximately 20 cm above the soil surface</tissue>
    </source>
</reference>
<protein>
    <submittedName>
        <fullName evidence="1">Uncharacterized protein</fullName>
    </submittedName>
</protein>
<dbReference type="EMBL" id="GBRH01190032">
    <property type="protein sequence ID" value="JAE07864.1"/>
    <property type="molecule type" value="Transcribed_RNA"/>
</dbReference>
<name>A0A0A9F9H0_ARUDO</name>
<accession>A0A0A9F9H0</accession>
<sequence length="38" mass="4443">MEYKLYISGAVALRHHHKQLQYNSKCHLHLQTTCSCIS</sequence>
<organism evidence="1">
    <name type="scientific">Arundo donax</name>
    <name type="common">Giant reed</name>
    <name type="synonym">Donax arundinaceus</name>
    <dbReference type="NCBI Taxonomy" id="35708"/>
    <lineage>
        <taxon>Eukaryota</taxon>
        <taxon>Viridiplantae</taxon>
        <taxon>Streptophyta</taxon>
        <taxon>Embryophyta</taxon>
        <taxon>Tracheophyta</taxon>
        <taxon>Spermatophyta</taxon>
        <taxon>Magnoliopsida</taxon>
        <taxon>Liliopsida</taxon>
        <taxon>Poales</taxon>
        <taxon>Poaceae</taxon>
        <taxon>PACMAD clade</taxon>
        <taxon>Arundinoideae</taxon>
        <taxon>Arundineae</taxon>
        <taxon>Arundo</taxon>
    </lineage>
</organism>
<dbReference type="AlphaFoldDB" id="A0A0A9F9H0"/>
<reference evidence="1" key="2">
    <citation type="journal article" date="2015" name="Data Brief">
        <title>Shoot transcriptome of the giant reed, Arundo donax.</title>
        <authorList>
            <person name="Barrero R.A."/>
            <person name="Guerrero F.D."/>
            <person name="Moolhuijzen P."/>
            <person name="Goolsby J.A."/>
            <person name="Tidwell J."/>
            <person name="Bellgard S.E."/>
            <person name="Bellgard M.I."/>
        </authorList>
    </citation>
    <scope>NUCLEOTIDE SEQUENCE</scope>
    <source>
        <tissue evidence="1">Shoot tissue taken approximately 20 cm above the soil surface</tissue>
    </source>
</reference>
<evidence type="ECO:0000313" key="1">
    <source>
        <dbReference type="EMBL" id="JAE07864.1"/>
    </source>
</evidence>